<dbReference type="GO" id="GO:0003743">
    <property type="term" value="F:translation initiation factor activity"/>
    <property type="evidence" value="ECO:0007669"/>
    <property type="project" value="UniProtKB-KW"/>
</dbReference>
<protein>
    <submittedName>
        <fullName evidence="1">Eukaryotic translation initiation factor 1B</fullName>
    </submittedName>
</protein>
<dbReference type="AlphaFoldDB" id="E2FYL4"/>
<name>E2FYL4_LEYCH</name>
<reference evidence="1" key="1">
    <citation type="submission" date="2010-05" db="EMBL/GenBank/DDBJ databases">
        <title>Leymus chinensis eIFs family gene cloning.</title>
        <authorList>
            <person name="Sun Y.-L."/>
            <person name="Hong S.-K."/>
        </authorList>
    </citation>
    <scope>NUCLEOTIDE SEQUENCE</scope>
    <source>
        <tissue evidence="1">Leaf</tissue>
    </source>
</reference>
<sequence>MSAIQNLLSEARLIMQEAATKSIHMLSMGKHPTVAKVDHPGVFIVSLAEEDQLKVHGF</sequence>
<gene>
    <name evidence="1" type="primary">eIF1B</name>
</gene>
<keyword evidence="1" id="KW-0396">Initiation factor</keyword>
<organism evidence="1">
    <name type="scientific">Leymus chinensis</name>
    <name type="common">Chinese lyme grass</name>
    <name type="synonym">Elymus chinensis</name>
    <dbReference type="NCBI Taxonomy" id="52714"/>
    <lineage>
        <taxon>Eukaryota</taxon>
        <taxon>Viridiplantae</taxon>
        <taxon>Streptophyta</taxon>
        <taxon>Embryophyta</taxon>
        <taxon>Tracheophyta</taxon>
        <taxon>Spermatophyta</taxon>
        <taxon>Magnoliopsida</taxon>
        <taxon>Liliopsida</taxon>
        <taxon>Poales</taxon>
        <taxon>Poaceae</taxon>
        <taxon>BOP clade</taxon>
        <taxon>Pooideae</taxon>
        <taxon>Triticodae</taxon>
        <taxon>Triticeae</taxon>
        <taxon>Hordeinae</taxon>
        <taxon>Leymus</taxon>
    </lineage>
</organism>
<keyword evidence="1" id="KW-0648">Protein biosynthesis</keyword>
<proteinExistence type="evidence at transcript level"/>
<evidence type="ECO:0000313" key="1">
    <source>
        <dbReference type="EMBL" id="ADN77997.1"/>
    </source>
</evidence>
<accession>E2FYL4</accession>
<dbReference type="EMBL" id="HM210727">
    <property type="protein sequence ID" value="ADN77997.1"/>
    <property type="molecule type" value="mRNA"/>
</dbReference>